<dbReference type="EMBL" id="UZAF01016689">
    <property type="protein sequence ID" value="VDO32354.1"/>
    <property type="molecule type" value="Genomic_DNA"/>
</dbReference>
<reference evidence="1 2" key="2">
    <citation type="submission" date="2018-11" db="EMBL/GenBank/DDBJ databases">
        <authorList>
            <consortium name="Pathogen Informatics"/>
        </authorList>
    </citation>
    <scope>NUCLEOTIDE SEQUENCE [LARGE SCALE GENOMIC DNA]</scope>
    <source>
        <strain evidence="1 2">MHpl1</strain>
    </source>
</reference>
<name>A0A0N4WAZ3_HAEPC</name>
<proteinExistence type="predicted"/>
<evidence type="ECO:0000313" key="3">
    <source>
        <dbReference type="WBParaSite" id="HPLM_0000758801-mRNA-1"/>
    </source>
</evidence>
<organism evidence="3">
    <name type="scientific">Haemonchus placei</name>
    <name type="common">Barber's pole worm</name>
    <dbReference type="NCBI Taxonomy" id="6290"/>
    <lineage>
        <taxon>Eukaryota</taxon>
        <taxon>Metazoa</taxon>
        <taxon>Ecdysozoa</taxon>
        <taxon>Nematoda</taxon>
        <taxon>Chromadorea</taxon>
        <taxon>Rhabditida</taxon>
        <taxon>Rhabditina</taxon>
        <taxon>Rhabditomorpha</taxon>
        <taxon>Strongyloidea</taxon>
        <taxon>Trichostrongylidae</taxon>
        <taxon>Haemonchus</taxon>
    </lineage>
</organism>
<reference evidence="3" key="1">
    <citation type="submission" date="2017-02" db="UniProtKB">
        <authorList>
            <consortium name="WormBaseParasite"/>
        </authorList>
    </citation>
    <scope>IDENTIFICATION</scope>
</reference>
<gene>
    <name evidence="1" type="ORF">HPLM_LOCUS7580</name>
</gene>
<keyword evidence="2" id="KW-1185">Reference proteome</keyword>
<accession>A0A0N4WAZ3</accession>
<dbReference type="WBParaSite" id="HPLM_0000758801-mRNA-1">
    <property type="protein sequence ID" value="HPLM_0000758801-mRNA-1"/>
    <property type="gene ID" value="HPLM_0000758801"/>
</dbReference>
<sequence>MIGWYDSLRRLLPTDRDRLADVMCQLVNSPDPVVWKQTAVAVTIRYRMSRDSAQLAHLPLLLEGERKVIPRLEATP</sequence>
<dbReference type="AlphaFoldDB" id="A0A0N4WAZ3"/>
<protein>
    <submittedName>
        <fullName evidence="3">MLTR_LBD domain-containing protein</fullName>
    </submittedName>
</protein>
<evidence type="ECO:0000313" key="2">
    <source>
        <dbReference type="Proteomes" id="UP000268014"/>
    </source>
</evidence>
<dbReference type="Proteomes" id="UP000268014">
    <property type="component" value="Unassembled WGS sequence"/>
</dbReference>
<evidence type="ECO:0000313" key="1">
    <source>
        <dbReference type="EMBL" id="VDO32354.1"/>
    </source>
</evidence>